<dbReference type="EMBL" id="CAJNOK010012399">
    <property type="protein sequence ID" value="CAF1162644.1"/>
    <property type="molecule type" value="Genomic_DNA"/>
</dbReference>
<evidence type="ECO:0000313" key="2">
    <source>
        <dbReference type="EMBL" id="CAF1162644.1"/>
    </source>
</evidence>
<comment type="caution">
    <text evidence="3">The sequence shown here is derived from an EMBL/GenBank/DDBJ whole genome shotgun (WGS) entry which is preliminary data.</text>
</comment>
<evidence type="ECO:0000313" key="3">
    <source>
        <dbReference type="EMBL" id="CAF3974289.1"/>
    </source>
</evidence>
<evidence type="ECO:0000256" key="1">
    <source>
        <dbReference type="SAM" id="MobiDB-lite"/>
    </source>
</evidence>
<proteinExistence type="predicted"/>
<protein>
    <submittedName>
        <fullName evidence="3">Uncharacterized protein</fullName>
    </submittedName>
</protein>
<accession>A0A8S2MUS2</accession>
<sequence length="396" mass="44843">MLTSFMPHNKAFERTEVDNFAPLIRVNALKGQTSNLNRGSEIVPEALQCVKSEFYTKTIDEIPDDVIKYANDRFYNFVEEVSGEYIKIILKVQEIRAVSTLLTTTTEDIIKDLLKYEDEEIEFIKQKCFYKDNDQYKLKLGIEREISKLLSLLKDKAASLEEEKKKKKKQLALSNRNQQSTIASSSSTTKNSSNITSQTITNTPSFLTSPPSTINIFASSSTPSPLSTITQTNTRVNSKLNKNDHEESIRNRIEKWCIQNQYTALKSGDDYTLTVHENADGTFKGKIMCKCHTCIFLPMEKDSSDEGFQISRFYKHLTKTKCTSLKQKEGKENAAKTNKTTTSSTSNINTKSIQSSIQITPTRKPADKTNNTSTKKLKRAGDPVSNDSRPAKLRKY</sequence>
<feature type="compositionally biased region" description="Low complexity" evidence="1">
    <location>
        <begin position="336"/>
        <end position="360"/>
    </location>
</feature>
<dbReference type="EMBL" id="CAJOBA010033921">
    <property type="protein sequence ID" value="CAF3974289.1"/>
    <property type="molecule type" value="Genomic_DNA"/>
</dbReference>
<dbReference type="AlphaFoldDB" id="A0A8S2MUS2"/>
<feature type="compositionally biased region" description="Low complexity" evidence="1">
    <location>
        <begin position="178"/>
        <end position="205"/>
    </location>
</feature>
<reference evidence="3" key="1">
    <citation type="submission" date="2021-02" db="EMBL/GenBank/DDBJ databases">
        <authorList>
            <person name="Nowell W R."/>
        </authorList>
    </citation>
    <scope>NUCLEOTIDE SEQUENCE</scope>
</reference>
<feature type="region of interest" description="Disordered" evidence="1">
    <location>
        <begin position="327"/>
        <end position="396"/>
    </location>
</feature>
<name>A0A8S2MUS2_9BILA</name>
<evidence type="ECO:0000313" key="4">
    <source>
        <dbReference type="Proteomes" id="UP000682733"/>
    </source>
</evidence>
<dbReference type="Proteomes" id="UP000677228">
    <property type="component" value="Unassembled WGS sequence"/>
</dbReference>
<feature type="region of interest" description="Disordered" evidence="1">
    <location>
        <begin position="166"/>
        <end position="207"/>
    </location>
</feature>
<gene>
    <name evidence="2" type="ORF">OVA965_LOCUS22168</name>
    <name evidence="3" type="ORF">TMI583_LOCUS22882</name>
</gene>
<organism evidence="3 4">
    <name type="scientific">Didymodactylos carnosus</name>
    <dbReference type="NCBI Taxonomy" id="1234261"/>
    <lineage>
        <taxon>Eukaryota</taxon>
        <taxon>Metazoa</taxon>
        <taxon>Spiralia</taxon>
        <taxon>Gnathifera</taxon>
        <taxon>Rotifera</taxon>
        <taxon>Eurotatoria</taxon>
        <taxon>Bdelloidea</taxon>
        <taxon>Philodinida</taxon>
        <taxon>Philodinidae</taxon>
        <taxon>Didymodactylos</taxon>
    </lineage>
</organism>
<dbReference type="Proteomes" id="UP000682733">
    <property type="component" value="Unassembled WGS sequence"/>
</dbReference>